<keyword evidence="3" id="KW-1185">Reference proteome</keyword>
<organism evidence="2 3">
    <name type="scientific">Modicella reniformis</name>
    <dbReference type="NCBI Taxonomy" id="1440133"/>
    <lineage>
        <taxon>Eukaryota</taxon>
        <taxon>Fungi</taxon>
        <taxon>Fungi incertae sedis</taxon>
        <taxon>Mucoromycota</taxon>
        <taxon>Mortierellomycotina</taxon>
        <taxon>Mortierellomycetes</taxon>
        <taxon>Mortierellales</taxon>
        <taxon>Mortierellaceae</taxon>
        <taxon>Modicella</taxon>
    </lineage>
</organism>
<dbReference type="OrthoDB" id="2449352at2759"/>
<feature type="compositionally biased region" description="Acidic residues" evidence="1">
    <location>
        <begin position="82"/>
        <end position="92"/>
    </location>
</feature>
<sequence length="118" mass="13254">MQARNLAKNIYDDVKEILPGMGPTNPQHMALGIAQLDLSVNIHTAIRQHFGRLPVLVTKKMESVGTVDIPQLDYTTHSSEADKEDEEEEQDPEKDMLDDSKLNFKEGRGGDTSKSYRL</sequence>
<protein>
    <submittedName>
        <fullName evidence="2">Uncharacterized protein</fullName>
    </submittedName>
</protein>
<dbReference type="Proteomes" id="UP000749646">
    <property type="component" value="Unassembled WGS sequence"/>
</dbReference>
<accession>A0A9P6LTV9</accession>
<evidence type="ECO:0000313" key="3">
    <source>
        <dbReference type="Proteomes" id="UP000749646"/>
    </source>
</evidence>
<dbReference type="AlphaFoldDB" id="A0A9P6LTV9"/>
<proteinExistence type="predicted"/>
<feature type="region of interest" description="Disordered" evidence="1">
    <location>
        <begin position="67"/>
        <end position="118"/>
    </location>
</feature>
<evidence type="ECO:0000313" key="2">
    <source>
        <dbReference type="EMBL" id="KAF9943849.1"/>
    </source>
</evidence>
<name>A0A9P6LTV9_9FUNG</name>
<comment type="caution">
    <text evidence="2">The sequence shown here is derived from an EMBL/GenBank/DDBJ whole genome shotgun (WGS) entry which is preliminary data.</text>
</comment>
<reference evidence="2" key="1">
    <citation type="journal article" date="2020" name="Fungal Divers.">
        <title>Resolving the Mortierellaceae phylogeny through synthesis of multi-gene phylogenetics and phylogenomics.</title>
        <authorList>
            <person name="Vandepol N."/>
            <person name="Liber J."/>
            <person name="Desiro A."/>
            <person name="Na H."/>
            <person name="Kennedy M."/>
            <person name="Barry K."/>
            <person name="Grigoriev I.V."/>
            <person name="Miller A.N."/>
            <person name="O'Donnell K."/>
            <person name="Stajich J.E."/>
            <person name="Bonito G."/>
        </authorList>
    </citation>
    <scope>NUCLEOTIDE SEQUENCE</scope>
    <source>
        <strain evidence="2">MES-2147</strain>
    </source>
</reference>
<feature type="compositionally biased region" description="Basic and acidic residues" evidence="1">
    <location>
        <begin position="93"/>
        <end position="111"/>
    </location>
</feature>
<gene>
    <name evidence="2" type="ORF">BGZ65_000109</name>
</gene>
<dbReference type="EMBL" id="JAAAHW010008775">
    <property type="protein sequence ID" value="KAF9943849.1"/>
    <property type="molecule type" value="Genomic_DNA"/>
</dbReference>
<evidence type="ECO:0000256" key="1">
    <source>
        <dbReference type="SAM" id="MobiDB-lite"/>
    </source>
</evidence>
<feature type="non-terminal residue" evidence="2">
    <location>
        <position position="118"/>
    </location>
</feature>